<evidence type="ECO:0000259" key="1">
    <source>
        <dbReference type="Pfam" id="PF19512"/>
    </source>
</evidence>
<dbReference type="InterPro" id="IPR046109">
    <property type="entry name" value="DUF6046"/>
</dbReference>
<name>A0ABS5K0K3_9BACT</name>
<protein>
    <recommendedName>
        <fullName evidence="1">DUF6046 domain-containing protein</fullName>
    </recommendedName>
</protein>
<keyword evidence="3" id="KW-1185">Reference proteome</keyword>
<sequence>MISLSGIVERYNEAFGYTAMKIAPRIIQATGLGLSNFMLSNIPVLSEPDTSYADMIFTNSLDQSKRYSFGVPTIEGGHRAIPFLKPTEASPNSFIAPPPMVSFRRGKHVVRTSIDRSNYEVVENFGMKPYEISLQGILVDVEEHHYPQELVQTMHELFEASGTYAVSSEIFDNLGITEIFFDDDFEVTFVEGYVDTVKYRAHAIAVSSAEFLLQEQ</sequence>
<dbReference type="Proteomes" id="UP000708576">
    <property type="component" value="Unassembled WGS sequence"/>
</dbReference>
<organism evidence="2 3">
    <name type="scientific">Carboxylicivirga linearis</name>
    <dbReference type="NCBI Taxonomy" id="1628157"/>
    <lineage>
        <taxon>Bacteria</taxon>
        <taxon>Pseudomonadati</taxon>
        <taxon>Bacteroidota</taxon>
        <taxon>Bacteroidia</taxon>
        <taxon>Marinilabiliales</taxon>
        <taxon>Marinilabiliaceae</taxon>
        <taxon>Carboxylicivirga</taxon>
    </lineage>
</organism>
<comment type="caution">
    <text evidence="2">The sequence shown here is derived from an EMBL/GenBank/DDBJ whole genome shotgun (WGS) entry which is preliminary data.</text>
</comment>
<evidence type="ECO:0000313" key="3">
    <source>
        <dbReference type="Proteomes" id="UP000708576"/>
    </source>
</evidence>
<dbReference type="EMBL" id="JAGUCO010000027">
    <property type="protein sequence ID" value="MBS2100710.1"/>
    <property type="molecule type" value="Genomic_DNA"/>
</dbReference>
<feature type="domain" description="DUF6046" evidence="1">
    <location>
        <begin position="95"/>
        <end position="215"/>
    </location>
</feature>
<reference evidence="2 3" key="1">
    <citation type="journal article" date="2015" name="Int. J. Syst. Evol. Microbiol.">
        <title>Carboxylicivirga linearis sp. nov., isolated from a sea cucumber culture pond.</title>
        <authorList>
            <person name="Wang F.Q."/>
            <person name="Zhou Y.X."/>
            <person name="Lin X.Z."/>
            <person name="Chen G.J."/>
            <person name="Du Z.J."/>
        </authorList>
    </citation>
    <scope>NUCLEOTIDE SEQUENCE [LARGE SCALE GENOMIC DNA]</scope>
    <source>
        <strain evidence="2 3">FB218</strain>
    </source>
</reference>
<proteinExistence type="predicted"/>
<evidence type="ECO:0000313" key="2">
    <source>
        <dbReference type="EMBL" id="MBS2100710.1"/>
    </source>
</evidence>
<accession>A0ABS5K0K3</accession>
<dbReference type="Pfam" id="PF19512">
    <property type="entry name" value="DUF6046"/>
    <property type="match status" value="1"/>
</dbReference>
<dbReference type="RefSeq" id="WP_212219091.1">
    <property type="nucleotide sequence ID" value="NZ_JAGUCO010000027.1"/>
</dbReference>
<gene>
    <name evidence="2" type="ORF">KEM10_20655</name>
</gene>